<dbReference type="Proteomes" id="UP000295210">
    <property type="component" value="Unassembled WGS sequence"/>
</dbReference>
<proteinExistence type="predicted"/>
<dbReference type="EMBL" id="SMGK01000003">
    <property type="protein sequence ID" value="TCK72595.1"/>
    <property type="molecule type" value="Genomic_DNA"/>
</dbReference>
<comment type="caution">
    <text evidence="1">The sequence shown here is derived from an EMBL/GenBank/DDBJ whole genome shotgun (WGS) entry which is preliminary data.</text>
</comment>
<keyword evidence="2" id="KW-1185">Reference proteome</keyword>
<sequence>MACTEATISHREVFSFHGEILTLRLVSNGINLLKENRLCSANISV</sequence>
<evidence type="ECO:0000313" key="2">
    <source>
        <dbReference type="Proteomes" id="UP000295210"/>
    </source>
</evidence>
<evidence type="ECO:0000313" key="1">
    <source>
        <dbReference type="EMBL" id="TCK72595.1"/>
    </source>
</evidence>
<dbReference type="AlphaFoldDB" id="A0A4R1L3I1"/>
<accession>A0A4R1L3I1</accession>
<reference evidence="1 2" key="1">
    <citation type="submission" date="2019-03" db="EMBL/GenBank/DDBJ databases">
        <title>Genomic Encyclopedia of Type Strains, Phase IV (KMG-IV): sequencing the most valuable type-strain genomes for metagenomic binning, comparative biology and taxonomic classification.</title>
        <authorList>
            <person name="Goeker M."/>
        </authorList>
    </citation>
    <scope>NUCLEOTIDE SEQUENCE [LARGE SCALE GENOMIC DNA]</scope>
    <source>
        <strain evidence="1 2">DSM 103428</strain>
    </source>
</reference>
<organism evidence="1 2">
    <name type="scientific">Acidipila rosea</name>
    <dbReference type="NCBI Taxonomy" id="768535"/>
    <lineage>
        <taxon>Bacteria</taxon>
        <taxon>Pseudomonadati</taxon>
        <taxon>Acidobacteriota</taxon>
        <taxon>Terriglobia</taxon>
        <taxon>Terriglobales</taxon>
        <taxon>Acidobacteriaceae</taxon>
        <taxon>Acidipila</taxon>
    </lineage>
</organism>
<gene>
    <name evidence="1" type="ORF">C7378_2180</name>
</gene>
<protein>
    <submittedName>
        <fullName evidence="1">Uncharacterized protein</fullName>
    </submittedName>
</protein>
<name>A0A4R1L3I1_9BACT</name>